<accession>A0A5R9QDQ8</accession>
<dbReference type="Proteomes" id="UP000306753">
    <property type="component" value="Unassembled WGS sequence"/>
</dbReference>
<name>A0A5R9QDQ8_9GAMM</name>
<evidence type="ECO:0000313" key="3">
    <source>
        <dbReference type="Proteomes" id="UP000306753"/>
    </source>
</evidence>
<keyword evidence="3" id="KW-1185">Reference proteome</keyword>
<sequence>MRVGETGGALEADGADLEAALVLDRQRRLQLQFAARQLLQFLETPTLLFEQTLLAVADEVTLTGRRQRAGSDLAGDGLGQRKQHRSEHQLAHRNQSLVWYSGKRAMMALCRDSGNGRASP</sequence>
<evidence type="ECO:0000256" key="1">
    <source>
        <dbReference type="SAM" id="MobiDB-lite"/>
    </source>
</evidence>
<dbReference type="AlphaFoldDB" id="A0A5R9QDQ8"/>
<feature type="region of interest" description="Disordered" evidence="1">
    <location>
        <begin position="66"/>
        <end position="91"/>
    </location>
</feature>
<comment type="caution">
    <text evidence="2">The sequence shown here is derived from an EMBL/GenBank/DDBJ whole genome shotgun (WGS) entry which is preliminary data.</text>
</comment>
<reference evidence="2 3" key="1">
    <citation type="journal article" date="2017" name="Eur. J. Clin. Microbiol. Infect. Dis.">
        <title>Uncommonly isolated clinical Pseudomonas: identification and phylogenetic assignation.</title>
        <authorList>
            <person name="Mulet M."/>
            <person name="Gomila M."/>
            <person name="Ramirez A."/>
            <person name="Cardew S."/>
            <person name="Moore E.R."/>
            <person name="Lalucat J."/>
            <person name="Garcia-Valdes E."/>
        </authorList>
    </citation>
    <scope>NUCLEOTIDE SEQUENCE [LARGE SCALE GENOMIC DNA]</scope>
    <source>
        <strain evidence="2 3">SD129</strain>
    </source>
</reference>
<evidence type="ECO:0000313" key="2">
    <source>
        <dbReference type="EMBL" id="TLX63274.1"/>
    </source>
</evidence>
<gene>
    <name evidence="2" type="ORF">DN820_12175</name>
</gene>
<dbReference type="EMBL" id="QLAG01000013">
    <property type="protein sequence ID" value="TLX63274.1"/>
    <property type="molecule type" value="Genomic_DNA"/>
</dbReference>
<protein>
    <submittedName>
        <fullName evidence="2">Uncharacterized protein</fullName>
    </submittedName>
</protein>
<organism evidence="2 3">
    <name type="scientific">Stutzerimonas nosocomialis</name>
    <dbReference type="NCBI Taxonomy" id="1056496"/>
    <lineage>
        <taxon>Bacteria</taxon>
        <taxon>Pseudomonadati</taxon>
        <taxon>Pseudomonadota</taxon>
        <taxon>Gammaproteobacteria</taxon>
        <taxon>Pseudomonadales</taxon>
        <taxon>Pseudomonadaceae</taxon>
        <taxon>Stutzerimonas</taxon>
    </lineage>
</organism>
<proteinExistence type="predicted"/>